<dbReference type="InterPro" id="IPR036879">
    <property type="entry name" value="TF_MADSbox_sf"/>
</dbReference>
<feature type="compositionally biased region" description="Gly residues" evidence="6">
    <location>
        <begin position="397"/>
        <end position="424"/>
    </location>
</feature>
<keyword evidence="5" id="KW-0539">Nucleus</keyword>
<dbReference type="InterPro" id="IPR033897">
    <property type="entry name" value="SRF-like_MADS-box"/>
</dbReference>
<dbReference type="GO" id="GO:0045944">
    <property type="term" value="P:positive regulation of transcription by RNA polymerase II"/>
    <property type="evidence" value="ECO:0007669"/>
    <property type="project" value="InterPro"/>
</dbReference>
<feature type="compositionally biased region" description="Basic residues" evidence="6">
    <location>
        <begin position="267"/>
        <end position="278"/>
    </location>
</feature>
<dbReference type="PROSITE" id="PS50066">
    <property type="entry name" value="MADS_BOX_2"/>
    <property type="match status" value="1"/>
</dbReference>
<dbReference type="GO" id="GO:0000987">
    <property type="term" value="F:cis-regulatory region sequence-specific DNA binding"/>
    <property type="evidence" value="ECO:0007669"/>
    <property type="project" value="InterPro"/>
</dbReference>
<feature type="compositionally biased region" description="Basic and acidic residues" evidence="6">
    <location>
        <begin position="112"/>
        <end position="123"/>
    </location>
</feature>
<keyword evidence="2" id="KW-0805">Transcription regulation</keyword>
<feature type="region of interest" description="Disordered" evidence="6">
    <location>
        <begin position="210"/>
        <end position="339"/>
    </location>
</feature>
<dbReference type="SMART" id="SM00432">
    <property type="entry name" value="MADS"/>
    <property type="match status" value="1"/>
</dbReference>
<feature type="compositionally biased region" description="Low complexity" evidence="6">
    <location>
        <begin position="40"/>
        <end position="52"/>
    </location>
</feature>
<evidence type="ECO:0000313" key="8">
    <source>
        <dbReference type="EMBL" id="ODO00013.1"/>
    </source>
</evidence>
<evidence type="ECO:0000256" key="2">
    <source>
        <dbReference type="ARBA" id="ARBA00023015"/>
    </source>
</evidence>
<reference evidence="8 9" key="1">
    <citation type="submission" date="2016-06" db="EMBL/GenBank/DDBJ databases">
        <title>Evolution of pathogenesis and genome organization in the Tremellales.</title>
        <authorList>
            <person name="Cuomo C."/>
            <person name="Litvintseva A."/>
            <person name="Heitman J."/>
            <person name="Chen Y."/>
            <person name="Sun S."/>
            <person name="Springer D."/>
            <person name="Dromer F."/>
            <person name="Young S."/>
            <person name="Zeng Q."/>
            <person name="Chapman S."/>
            <person name="Gujja S."/>
            <person name="Saif S."/>
            <person name="Birren B."/>
        </authorList>
    </citation>
    <scope>NUCLEOTIDE SEQUENCE [LARGE SCALE GENOMIC DNA]</scope>
    <source>
        <strain evidence="8 9">CBS 6273</strain>
    </source>
</reference>
<dbReference type="GO" id="GO:0005634">
    <property type="term" value="C:nucleus"/>
    <property type="evidence" value="ECO:0007669"/>
    <property type="project" value="UniProtKB-SubCell"/>
</dbReference>
<organism evidence="8 9">
    <name type="scientific">Cryptococcus amylolentus CBS 6273</name>
    <dbReference type="NCBI Taxonomy" id="1296118"/>
    <lineage>
        <taxon>Eukaryota</taxon>
        <taxon>Fungi</taxon>
        <taxon>Dikarya</taxon>
        <taxon>Basidiomycota</taxon>
        <taxon>Agaricomycotina</taxon>
        <taxon>Tremellomycetes</taxon>
        <taxon>Tremellales</taxon>
        <taxon>Cryptococcaceae</taxon>
        <taxon>Cryptococcus</taxon>
    </lineage>
</organism>
<keyword evidence="3" id="KW-0238">DNA-binding</keyword>
<dbReference type="InterPro" id="IPR050142">
    <property type="entry name" value="MADS-box/MEF2_TF"/>
</dbReference>
<dbReference type="SUPFAM" id="SSF55455">
    <property type="entry name" value="SRF-like"/>
    <property type="match status" value="1"/>
</dbReference>
<feature type="compositionally biased region" description="Pro residues" evidence="6">
    <location>
        <begin position="296"/>
        <end position="314"/>
    </location>
</feature>
<feature type="compositionally biased region" description="Low complexity" evidence="6">
    <location>
        <begin position="71"/>
        <end position="82"/>
    </location>
</feature>
<dbReference type="InterPro" id="IPR002100">
    <property type="entry name" value="TF_MADSbox"/>
</dbReference>
<feature type="compositionally biased region" description="Basic and acidic residues" evidence="6">
    <location>
        <begin position="1"/>
        <end position="17"/>
    </location>
</feature>
<evidence type="ECO:0000256" key="4">
    <source>
        <dbReference type="ARBA" id="ARBA00023163"/>
    </source>
</evidence>
<comment type="subcellular location">
    <subcellularLocation>
        <location evidence="1">Nucleus</location>
    </subcellularLocation>
</comment>
<evidence type="ECO:0000256" key="5">
    <source>
        <dbReference type="ARBA" id="ARBA00023242"/>
    </source>
</evidence>
<dbReference type="GO" id="GO:0000981">
    <property type="term" value="F:DNA-binding transcription factor activity, RNA polymerase II-specific"/>
    <property type="evidence" value="ECO:0007669"/>
    <property type="project" value="InterPro"/>
</dbReference>
<feature type="compositionally biased region" description="Polar residues" evidence="6">
    <location>
        <begin position="18"/>
        <end position="39"/>
    </location>
</feature>
<feature type="compositionally biased region" description="Basic and acidic residues" evidence="6">
    <location>
        <begin position="454"/>
        <end position="465"/>
    </location>
</feature>
<dbReference type="PANTHER" id="PTHR48019">
    <property type="entry name" value="SERUM RESPONSE FACTOR HOMOLOG"/>
    <property type="match status" value="1"/>
</dbReference>
<evidence type="ECO:0000313" key="9">
    <source>
        <dbReference type="Proteomes" id="UP000095149"/>
    </source>
</evidence>
<dbReference type="Pfam" id="PF00319">
    <property type="entry name" value="SRF-TF"/>
    <property type="match status" value="1"/>
</dbReference>
<protein>
    <recommendedName>
        <fullName evidence="7">MADS-box domain-containing protein</fullName>
    </recommendedName>
</protein>
<dbReference type="PRINTS" id="PR00404">
    <property type="entry name" value="MADSDOMAIN"/>
</dbReference>
<feature type="domain" description="MADS-box" evidence="7">
    <location>
        <begin position="123"/>
        <end position="169"/>
    </location>
</feature>
<sequence>MSKGHDDLDETISHHELTGSTPHPPTSATSASANDGSNYGQAQTQARATPRTTGREERSASGRVGGEGRPGSASGASQGSAGLDSMFQTETGLDEDDDDDEDSTSTKRRKGDKGSAFETEKDTQRRKIKIEYISDKSRRHITFSKRKAGIMKKAYELSILTGTQVLLLVACLNAPEGFGPDGEPADAGPVPATKAKNGGLAIRPHKLTPQATAAMAASAHAASGLPNDMPSSSHSHLPPQNQAQAHAQQQLDAVSALGVGQGSPSSRPKKRMPSKRRTASSVGGESKPDLSLPLPSEMPPVPPIPDIHRPPPPSSSHSQQSTPQPRMMPNPGAGAVQQSPLTTGQFHLPAEYHHHAHPGQPTGGAGAGHYYQPAPEGTFYYASSPAAPPTPSSVSGPGQGHGDGAGQDGGQGGGGGGGGQGGQGYVLQQHAHMFHNPSPQQHQQHQQHQQQQQQRERERLMGIGI</sequence>
<feature type="compositionally biased region" description="Low complexity" evidence="6">
    <location>
        <begin position="440"/>
        <end position="453"/>
    </location>
</feature>
<feature type="region of interest" description="Disordered" evidence="6">
    <location>
        <begin position="381"/>
        <end position="465"/>
    </location>
</feature>
<feature type="region of interest" description="Disordered" evidence="6">
    <location>
        <begin position="1"/>
        <end position="123"/>
    </location>
</feature>
<evidence type="ECO:0000259" key="7">
    <source>
        <dbReference type="PROSITE" id="PS50066"/>
    </source>
</evidence>
<evidence type="ECO:0000256" key="6">
    <source>
        <dbReference type="SAM" id="MobiDB-lite"/>
    </source>
</evidence>
<feature type="compositionally biased region" description="Low complexity" evidence="6">
    <location>
        <begin position="211"/>
        <end position="222"/>
    </location>
</feature>
<dbReference type="CDD" id="cd00266">
    <property type="entry name" value="MADS_SRF_like"/>
    <property type="match status" value="1"/>
</dbReference>
<evidence type="ECO:0000256" key="3">
    <source>
        <dbReference type="ARBA" id="ARBA00023125"/>
    </source>
</evidence>
<dbReference type="GO" id="GO:0046983">
    <property type="term" value="F:protein dimerization activity"/>
    <property type="evidence" value="ECO:0007669"/>
    <property type="project" value="InterPro"/>
</dbReference>
<dbReference type="Proteomes" id="UP000095149">
    <property type="component" value="Unassembled WGS sequence"/>
</dbReference>
<feature type="compositionally biased region" description="Low complexity" evidence="6">
    <location>
        <begin position="315"/>
        <end position="325"/>
    </location>
</feature>
<gene>
    <name evidence="8" type="ORF">I350_06633</name>
</gene>
<feature type="compositionally biased region" description="Polar residues" evidence="6">
    <location>
        <begin position="229"/>
        <end position="239"/>
    </location>
</feature>
<dbReference type="AlphaFoldDB" id="A0A1E3JGP8"/>
<comment type="caution">
    <text evidence="8">The sequence shown here is derived from an EMBL/GenBank/DDBJ whole genome shotgun (WGS) entry which is preliminary data.</text>
</comment>
<name>A0A1E3JGP8_9TREE</name>
<dbReference type="EMBL" id="MEKH01000011">
    <property type="protein sequence ID" value="ODO00013.1"/>
    <property type="molecule type" value="Genomic_DNA"/>
</dbReference>
<dbReference type="OrthoDB" id="2284405at2759"/>
<feature type="compositionally biased region" description="Acidic residues" evidence="6">
    <location>
        <begin position="92"/>
        <end position="103"/>
    </location>
</feature>
<proteinExistence type="predicted"/>
<accession>A0A1E3JGP8</accession>
<keyword evidence="4" id="KW-0804">Transcription</keyword>
<feature type="compositionally biased region" description="Low complexity" evidence="6">
    <location>
        <begin position="240"/>
        <end position="250"/>
    </location>
</feature>
<dbReference type="Gene3D" id="3.40.1810.10">
    <property type="entry name" value="Transcription factor, MADS-box"/>
    <property type="match status" value="1"/>
</dbReference>
<evidence type="ECO:0000256" key="1">
    <source>
        <dbReference type="ARBA" id="ARBA00004123"/>
    </source>
</evidence>
<feature type="region of interest" description="Disordered" evidence="6">
    <location>
        <begin position="352"/>
        <end position="371"/>
    </location>
</feature>